<reference evidence="3" key="1">
    <citation type="submission" date="2016-09" db="EMBL/GenBank/DDBJ databases">
        <authorList>
            <person name="Guldener U."/>
        </authorList>
    </citation>
    <scope>NUCLEOTIDE SEQUENCE [LARGE SCALE GENOMIC DNA]</scope>
    <source>
        <strain evidence="3">V64-1</strain>
    </source>
</reference>
<evidence type="ECO:0000256" key="1">
    <source>
        <dbReference type="SAM" id="MobiDB-lite"/>
    </source>
</evidence>
<dbReference type="AlphaFoldDB" id="A0A2H3TN35"/>
<feature type="region of interest" description="Disordered" evidence="1">
    <location>
        <begin position="130"/>
        <end position="152"/>
    </location>
</feature>
<evidence type="ECO:0000313" key="3">
    <source>
        <dbReference type="Proteomes" id="UP000219369"/>
    </source>
</evidence>
<dbReference type="Proteomes" id="UP000219369">
    <property type="component" value="Unassembled WGS sequence"/>
</dbReference>
<sequence>MAPATPNRPSTAGRTQHATPPEEARPLAEELQEIPMETDEEEGEIQSPPIHLSSHEDEVKKLKKKLRNLGEQHNTLLDNAKNNAKIAQNRIEALEKKVAELAEIAESLGKTAEHSQKLYKAHIEHTQALVATGKDPGEILRPRQPDSFNGDADKLQGFLTSLRSY</sequence>
<gene>
    <name evidence="2" type="ORF">FRV6_14171</name>
</gene>
<proteinExistence type="predicted"/>
<dbReference type="VEuPathDB" id="FungiDB:FOMG_11505"/>
<feature type="compositionally biased region" description="Acidic residues" evidence="1">
    <location>
        <begin position="30"/>
        <end position="44"/>
    </location>
</feature>
<protein>
    <submittedName>
        <fullName evidence="2">Uncharacterized protein</fullName>
    </submittedName>
</protein>
<dbReference type="VEuPathDB" id="FungiDB:HZS61_011058"/>
<evidence type="ECO:0000313" key="2">
    <source>
        <dbReference type="EMBL" id="SCO90043.1"/>
    </source>
</evidence>
<dbReference type="EMBL" id="FMJY01000008">
    <property type="protein sequence ID" value="SCO90043.1"/>
    <property type="molecule type" value="Genomic_DNA"/>
</dbReference>
<dbReference type="VEuPathDB" id="FungiDB:FOXG_21180"/>
<feature type="compositionally biased region" description="Basic and acidic residues" evidence="1">
    <location>
        <begin position="135"/>
        <end position="144"/>
    </location>
</feature>
<feature type="region of interest" description="Disordered" evidence="1">
    <location>
        <begin position="1"/>
        <end position="59"/>
    </location>
</feature>
<dbReference type="OrthoDB" id="5084952at2759"/>
<feature type="compositionally biased region" description="Polar residues" evidence="1">
    <location>
        <begin position="7"/>
        <end position="17"/>
    </location>
</feature>
<name>A0A2H3TN35_FUSOX</name>
<organism evidence="2 3">
    <name type="scientific">Fusarium oxysporum</name>
    <name type="common">Fusarium vascular wilt</name>
    <dbReference type="NCBI Taxonomy" id="5507"/>
    <lineage>
        <taxon>Eukaryota</taxon>
        <taxon>Fungi</taxon>
        <taxon>Dikarya</taxon>
        <taxon>Ascomycota</taxon>
        <taxon>Pezizomycotina</taxon>
        <taxon>Sordariomycetes</taxon>
        <taxon>Hypocreomycetidae</taxon>
        <taxon>Hypocreales</taxon>
        <taxon>Nectriaceae</taxon>
        <taxon>Fusarium</taxon>
        <taxon>Fusarium oxysporum species complex</taxon>
    </lineage>
</organism>
<accession>A0A2H3TN35</accession>
<dbReference type="VEuPathDB" id="FungiDB:FOC1_g10006424"/>
<dbReference type="VEuPathDB" id="FungiDB:FOZG_18237"/>